<proteinExistence type="predicted"/>
<evidence type="ECO:0000313" key="2">
    <source>
        <dbReference type="Proteomes" id="UP001314205"/>
    </source>
</evidence>
<name>A0AAV1KC94_9NEOP</name>
<dbReference type="SUPFAM" id="SSF56672">
    <property type="entry name" value="DNA/RNA polymerases"/>
    <property type="match status" value="1"/>
</dbReference>
<dbReference type="AlphaFoldDB" id="A0AAV1KC94"/>
<gene>
    <name evidence="1" type="ORF">PARMNEM_LOCUS1409</name>
</gene>
<dbReference type="GO" id="GO:0071897">
    <property type="term" value="P:DNA biosynthetic process"/>
    <property type="evidence" value="ECO:0007669"/>
    <property type="project" value="UniProtKB-ARBA"/>
</dbReference>
<keyword evidence="2" id="KW-1185">Reference proteome</keyword>
<reference evidence="1 2" key="1">
    <citation type="submission" date="2023-11" db="EMBL/GenBank/DDBJ databases">
        <authorList>
            <person name="Hedman E."/>
            <person name="Englund M."/>
            <person name="Stromberg M."/>
            <person name="Nyberg Akerstrom W."/>
            <person name="Nylinder S."/>
            <person name="Jareborg N."/>
            <person name="Kallberg Y."/>
            <person name="Kronander E."/>
        </authorList>
    </citation>
    <scope>NUCLEOTIDE SEQUENCE [LARGE SCALE GENOMIC DNA]</scope>
</reference>
<accession>A0AAV1KC94</accession>
<organism evidence="1 2">
    <name type="scientific">Parnassius mnemosyne</name>
    <name type="common">clouded apollo</name>
    <dbReference type="NCBI Taxonomy" id="213953"/>
    <lineage>
        <taxon>Eukaryota</taxon>
        <taxon>Metazoa</taxon>
        <taxon>Ecdysozoa</taxon>
        <taxon>Arthropoda</taxon>
        <taxon>Hexapoda</taxon>
        <taxon>Insecta</taxon>
        <taxon>Pterygota</taxon>
        <taxon>Neoptera</taxon>
        <taxon>Endopterygota</taxon>
        <taxon>Lepidoptera</taxon>
        <taxon>Glossata</taxon>
        <taxon>Ditrysia</taxon>
        <taxon>Papilionoidea</taxon>
        <taxon>Papilionidae</taxon>
        <taxon>Parnassiinae</taxon>
        <taxon>Parnassini</taxon>
        <taxon>Parnassius</taxon>
        <taxon>Driopa</taxon>
    </lineage>
</organism>
<dbReference type="EMBL" id="CAVLGL010000002">
    <property type="protein sequence ID" value="CAK1579474.1"/>
    <property type="molecule type" value="Genomic_DNA"/>
</dbReference>
<dbReference type="Gene3D" id="3.10.10.10">
    <property type="entry name" value="HIV Type 1 Reverse Transcriptase, subunit A, domain 1"/>
    <property type="match status" value="1"/>
</dbReference>
<dbReference type="InterPro" id="IPR043502">
    <property type="entry name" value="DNA/RNA_pol_sf"/>
</dbReference>
<dbReference type="Proteomes" id="UP001314205">
    <property type="component" value="Unassembled WGS sequence"/>
</dbReference>
<protein>
    <submittedName>
        <fullName evidence="1">Uncharacterized protein</fullName>
    </submittedName>
</protein>
<evidence type="ECO:0000313" key="1">
    <source>
        <dbReference type="EMBL" id="CAK1579474.1"/>
    </source>
</evidence>
<sequence length="236" mass="26339">MTSCPEIILSALDIVEEASRFRVRVFEDTEVPVGDTLVKVLVGVNEGNVCTKPRQHSMGKVDYAIASMVLRNGTGYLKVVNVGVEPFIWKKGEVVTRAERCEEMTEVSSKIFSLRNVSEVTEESDIVGGIKYSEINVGCLEDCFKKRLFCLLRDYGDCFASSAAEIGLTSLGVMHINLTTDKPINRKPYRLAYTERDIVAKKIKELLEGNIIRESNSEYASPIILVRKKMVTIGYA</sequence>
<comment type="caution">
    <text evidence="1">The sequence shown here is derived from an EMBL/GenBank/DDBJ whole genome shotgun (WGS) entry which is preliminary data.</text>
</comment>